<dbReference type="PROSITE" id="PS00134">
    <property type="entry name" value="TRYPSIN_HIS"/>
    <property type="match status" value="1"/>
</dbReference>
<organism evidence="7 8">
    <name type="scientific">Ignelater luminosus</name>
    <name type="common">Cucubano</name>
    <name type="synonym">Pyrophorus luminosus</name>
    <dbReference type="NCBI Taxonomy" id="2038154"/>
    <lineage>
        <taxon>Eukaryota</taxon>
        <taxon>Metazoa</taxon>
        <taxon>Ecdysozoa</taxon>
        <taxon>Arthropoda</taxon>
        <taxon>Hexapoda</taxon>
        <taxon>Insecta</taxon>
        <taxon>Pterygota</taxon>
        <taxon>Neoptera</taxon>
        <taxon>Endopterygota</taxon>
        <taxon>Coleoptera</taxon>
        <taxon>Polyphaga</taxon>
        <taxon>Elateriformia</taxon>
        <taxon>Elateroidea</taxon>
        <taxon>Elateridae</taxon>
        <taxon>Agrypninae</taxon>
        <taxon>Pyrophorini</taxon>
        <taxon>Ignelater</taxon>
    </lineage>
</organism>
<evidence type="ECO:0000313" key="7">
    <source>
        <dbReference type="EMBL" id="KAF2894685.1"/>
    </source>
</evidence>
<evidence type="ECO:0000256" key="3">
    <source>
        <dbReference type="ARBA" id="ARBA00022801"/>
    </source>
</evidence>
<keyword evidence="4" id="KW-0720">Serine protease</keyword>
<comment type="similarity">
    <text evidence="1">Belongs to the peptidase S1 family.</text>
</comment>
<dbReference type="SMART" id="SM00020">
    <property type="entry name" value="Tryp_SPc"/>
    <property type="match status" value="1"/>
</dbReference>
<dbReference type="InterPro" id="IPR050430">
    <property type="entry name" value="Peptidase_S1"/>
</dbReference>
<dbReference type="GO" id="GO:0004252">
    <property type="term" value="F:serine-type endopeptidase activity"/>
    <property type="evidence" value="ECO:0007669"/>
    <property type="project" value="InterPro"/>
</dbReference>
<dbReference type="Proteomes" id="UP000801492">
    <property type="component" value="Unassembled WGS sequence"/>
</dbReference>
<name>A0A8K0D4W7_IGNLU</name>
<evidence type="ECO:0000313" key="8">
    <source>
        <dbReference type="Proteomes" id="UP000801492"/>
    </source>
</evidence>
<evidence type="ECO:0000256" key="5">
    <source>
        <dbReference type="ARBA" id="ARBA00023157"/>
    </source>
</evidence>
<dbReference type="CDD" id="cd00190">
    <property type="entry name" value="Tryp_SPc"/>
    <property type="match status" value="1"/>
</dbReference>
<protein>
    <recommendedName>
        <fullName evidence="6">Peptidase S1 domain-containing protein</fullName>
    </recommendedName>
</protein>
<dbReference type="InterPro" id="IPR009003">
    <property type="entry name" value="Peptidase_S1_PA"/>
</dbReference>
<dbReference type="AlphaFoldDB" id="A0A8K0D4W7"/>
<feature type="domain" description="Peptidase S1" evidence="6">
    <location>
        <begin position="46"/>
        <end position="289"/>
    </location>
</feature>
<dbReference type="GO" id="GO:0006508">
    <property type="term" value="P:proteolysis"/>
    <property type="evidence" value="ECO:0007669"/>
    <property type="project" value="UniProtKB-KW"/>
</dbReference>
<evidence type="ECO:0000256" key="1">
    <source>
        <dbReference type="ARBA" id="ARBA00007664"/>
    </source>
</evidence>
<dbReference type="PRINTS" id="PR00722">
    <property type="entry name" value="CHYMOTRYPSIN"/>
</dbReference>
<evidence type="ECO:0000259" key="6">
    <source>
        <dbReference type="PROSITE" id="PS50240"/>
    </source>
</evidence>
<evidence type="ECO:0000256" key="2">
    <source>
        <dbReference type="ARBA" id="ARBA00022670"/>
    </source>
</evidence>
<dbReference type="InterPro" id="IPR018114">
    <property type="entry name" value="TRYPSIN_HIS"/>
</dbReference>
<dbReference type="InterPro" id="IPR001254">
    <property type="entry name" value="Trypsin_dom"/>
</dbReference>
<dbReference type="OrthoDB" id="9425590at2759"/>
<accession>A0A8K0D4W7</accession>
<keyword evidence="2" id="KW-0645">Protease</keyword>
<keyword evidence="8" id="KW-1185">Reference proteome</keyword>
<dbReference type="SUPFAM" id="SSF50494">
    <property type="entry name" value="Trypsin-like serine proteases"/>
    <property type="match status" value="1"/>
</dbReference>
<keyword evidence="5" id="KW-1015">Disulfide bond</keyword>
<proteinExistence type="inferred from homology"/>
<evidence type="ECO:0000256" key="4">
    <source>
        <dbReference type="ARBA" id="ARBA00022825"/>
    </source>
</evidence>
<sequence length="312" mass="35301">MRVVTTLVYLVEDASLFLCNLQIAMNEVGVNINVFALMSNGKEFLIAGGKTTQISRYKFMVCLVLLKSYDKTSHPDRPYCGGSIIRRQWILTAAHCLGKSQWFDADEAIKRKALVARGNTSYCSTGENHVDHVAIAYILHPKFNYTTDNDIAVLRVEQPFIGLNEQSVKLAPSSYKYTIDGIAFVIGWGVTDITNQLRYVDIKILNLKKCKEIWSASGIHFEVTPLNFCAGWIRDGKHACSGDFGGPLIDKNKFLIGVTSWGKTSCGNRLPGIYVRLPSFIKWINDEIEKERELEIYHLPLHFIENVKIKFR</sequence>
<dbReference type="InterPro" id="IPR043504">
    <property type="entry name" value="Peptidase_S1_PA_chymotrypsin"/>
</dbReference>
<dbReference type="Pfam" id="PF00089">
    <property type="entry name" value="Trypsin"/>
    <property type="match status" value="1"/>
</dbReference>
<dbReference type="Gene3D" id="2.40.10.10">
    <property type="entry name" value="Trypsin-like serine proteases"/>
    <property type="match status" value="1"/>
</dbReference>
<reference evidence="7" key="1">
    <citation type="submission" date="2019-08" db="EMBL/GenBank/DDBJ databases">
        <title>The genome of the North American firefly Photinus pyralis.</title>
        <authorList>
            <consortium name="Photinus pyralis genome working group"/>
            <person name="Fallon T.R."/>
            <person name="Sander Lower S.E."/>
            <person name="Weng J.-K."/>
        </authorList>
    </citation>
    <scope>NUCLEOTIDE SEQUENCE</scope>
    <source>
        <strain evidence="7">TRF0915ILg1</strain>
        <tissue evidence="7">Whole body</tissue>
    </source>
</reference>
<keyword evidence="3" id="KW-0378">Hydrolase</keyword>
<gene>
    <name evidence="7" type="ORF">ILUMI_11486</name>
</gene>
<dbReference type="PANTHER" id="PTHR24276">
    <property type="entry name" value="POLYSERASE-RELATED"/>
    <property type="match status" value="1"/>
</dbReference>
<dbReference type="PROSITE" id="PS50240">
    <property type="entry name" value="TRYPSIN_DOM"/>
    <property type="match status" value="1"/>
</dbReference>
<dbReference type="EMBL" id="VTPC01006756">
    <property type="protein sequence ID" value="KAF2894685.1"/>
    <property type="molecule type" value="Genomic_DNA"/>
</dbReference>
<comment type="caution">
    <text evidence="7">The sequence shown here is derived from an EMBL/GenBank/DDBJ whole genome shotgun (WGS) entry which is preliminary data.</text>
</comment>
<dbReference type="InterPro" id="IPR001314">
    <property type="entry name" value="Peptidase_S1A"/>
</dbReference>
<dbReference type="PANTHER" id="PTHR24276:SF91">
    <property type="entry name" value="AT26814P-RELATED"/>
    <property type="match status" value="1"/>
</dbReference>